<dbReference type="InterPro" id="IPR008775">
    <property type="entry name" value="Phytyl_CoA_dOase-like"/>
</dbReference>
<dbReference type="RefSeq" id="WP_090564629.1">
    <property type="nucleotide sequence ID" value="NZ_FMXZ01000007.1"/>
</dbReference>
<dbReference type="PANTHER" id="PTHR20883:SF48">
    <property type="entry name" value="ECTOINE DIOXYGENASE"/>
    <property type="match status" value="1"/>
</dbReference>
<dbReference type="STRING" id="938405.SAMN02927895_02813"/>
<name>A0A1G6NXT5_9PROT</name>
<sequence length="270" mass="30459">MQNEGPLSAEQLRQFEEEGWLFLPETFNPEEIAVLSREAEAIYAENRPEIWREKSGAPRTAFAAHTFNEAFRLLGAHPRLIGPVEQIFGEQLYMHQFKINAKAAFTGDVWQWHQDYGTWARDDGMPEPRAMNIAVFLDEVMPINGPLMLIPRSQRHGTLEAGHDTSTTSYPLWTLDDAVVTRLVEEGGIVAPTGKPGGVLMFHGNLVHGSAPNITPYPRKIVYLTLNAVSNHIRSPTRPDWIAHRDFTPIEPVPAEALTDYARRWKQAAE</sequence>
<evidence type="ECO:0000256" key="1">
    <source>
        <dbReference type="ARBA" id="ARBA00001954"/>
    </source>
</evidence>
<reference evidence="2 3" key="1">
    <citation type="submission" date="2016-10" db="EMBL/GenBank/DDBJ databases">
        <authorList>
            <person name="de Groot N.N."/>
        </authorList>
    </citation>
    <scope>NUCLEOTIDE SEQUENCE [LARGE SCALE GENOMIC DNA]</scope>
    <source>
        <strain evidence="2 3">CPCC 100156</strain>
    </source>
</reference>
<evidence type="ECO:0000313" key="3">
    <source>
        <dbReference type="Proteomes" id="UP000198925"/>
    </source>
</evidence>
<dbReference type="Gene3D" id="2.60.120.620">
    <property type="entry name" value="q2cbj1_9rhob like domain"/>
    <property type="match status" value="1"/>
</dbReference>
<protein>
    <submittedName>
        <fullName evidence="2">Ectoine hydroxylase</fullName>
    </submittedName>
</protein>
<gene>
    <name evidence="2" type="ORF">SAMN04487779_1002192</name>
</gene>
<dbReference type="EMBL" id="FMZX01000002">
    <property type="protein sequence ID" value="SDC72743.1"/>
    <property type="molecule type" value="Genomic_DNA"/>
</dbReference>
<dbReference type="GO" id="GO:0005506">
    <property type="term" value="F:iron ion binding"/>
    <property type="evidence" value="ECO:0007669"/>
    <property type="project" value="UniProtKB-ARBA"/>
</dbReference>
<dbReference type="SUPFAM" id="SSF51197">
    <property type="entry name" value="Clavaminate synthase-like"/>
    <property type="match status" value="1"/>
</dbReference>
<evidence type="ECO:0000313" key="2">
    <source>
        <dbReference type="EMBL" id="SDC72743.1"/>
    </source>
</evidence>
<dbReference type="Pfam" id="PF05721">
    <property type="entry name" value="PhyH"/>
    <property type="match status" value="1"/>
</dbReference>
<dbReference type="AlphaFoldDB" id="A0A1G6NXT5"/>
<organism evidence="2 3">
    <name type="scientific">Belnapia rosea</name>
    <dbReference type="NCBI Taxonomy" id="938405"/>
    <lineage>
        <taxon>Bacteria</taxon>
        <taxon>Pseudomonadati</taxon>
        <taxon>Pseudomonadota</taxon>
        <taxon>Alphaproteobacteria</taxon>
        <taxon>Acetobacterales</taxon>
        <taxon>Roseomonadaceae</taxon>
        <taxon>Belnapia</taxon>
    </lineage>
</organism>
<dbReference type="GO" id="GO:0016706">
    <property type="term" value="F:2-oxoglutarate-dependent dioxygenase activity"/>
    <property type="evidence" value="ECO:0007669"/>
    <property type="project" value="UniProtKB-ARBA"/>
</dbReference>
<dbReference type="PANTHER" id="PTHR20883">
    <property type="entry name" value="PHYTANOYL-COA DIOXYGENASE DOMAIN CONTAINING 1"/>
    <property type="match status" value="1"/>
</dbReference>
<proteinExistence type="predicted"/>
<comment type="cofactor">
    <cofactor evidence="1">
        <name>Fe(2+)</name>
        <dbReference type="ChEBI" id="CHEBI:29033"/>
    </cofactor>
</comment>
<dbReference type="OrthoDB" id="9791262at2"/>
<keyword evidence="3" id="KW-1185">Reference proteome</keyword>
<accession>A0A1G6NXT5</accession>
<dbReference type="Proteomes" id="UP000198925">
    <property type="component" value="Unassembled WGS sequence"/>
</dbReference>